<dbReference type="Pfam" id="PF01740">
    <property type="entry name" value="STAS"/>
    <property type="match status" value="1"/>
</dbReference>
<dbReference type="InterPro" id="IPR036513">
    <property type="entry name" value="STAS_dom_sf"/>
</dbReference>
<dbReference type="InterPro" id="IPR002645">
    <property type="entry name" value="STAS_dom"/>
</dbReference>
<dbReference type="RefSeq" id="WP_192761473.1">
    <property type="nucleotide sequence ID" value="NZ_JADBDZ010000001.1"/>
</dbReference>
<evidence type="ECO:0000256" key="2">
    <source>
        <dbReference type="RuleBase" id="RU003749"/>
    </source>
</evidence>
<organism evidence="4 5">
    <name type="scientific">Actinomadura algeriensis</name>
    <dbReference type="NCBI Taxonomy" id="1679523"/>
    <lineage>
        <taxon>Bacteria</taxon>
        <taxon>Bacillati</taxon>
        <taxon>Actinomycetota</taxon>
        <taxon>Actinomycetes</taxon>
        <taxon>Streptosporangiales</taxon>
        <taxon>Thermomonosporaceae</taxon>
        <taxon>Actinomadura</taxon>
    </lineage>
</organism>
<feature type="domain" description="STAS" evidence="3">
    <location>
        <begin position="16"/>
        <end position="115"/>
    </location>
</feature>
<comment type="similarity">
    <text evidence="1 2">Belongs to the anti-sigma-factor antagonist family.</text>
</comment>
<evidence type="ECO:0000256" key="1">
    <source>
        <dbReference type="ARBA" id="ARBA00009013"/>
    </source>
</evidence>
<reference evidence="4 5" key="1">
    <citation type="submission" date="2020-10" db="EMBL/GenBank/DDBJ databases">
        <title>Sequencing the genomes of 1000 actinobacteria strains.</title>
        <authorList>
            <person name="Klenk H.-P."/>
        </authorList>
    </citation>
    <scope>NUCLEOTIDE SEQUENCE [LARGE SCALE GENOMIC DNA]</scope>
    <source>
        <strain evidence="4 5">DSM 46744</strain>
    </source>
</reference>
<evidence type="ECO:0000259" key="3">
    <source>
        <dbReference type="PROSITE" id="PS50801"/>
    </source>
</evidence>
<name>A0ABR9JXW3_9ACTN</name>
<dbReference type="PANTHER" id="PTHR33495">
    <property type="entry name" value="ANTI-SIGMA FACTOR ANTAGONIST TM_1081-RELATED-RELATED"/>
    <property type="match status" value="1"/>
</dbReference>
<protein>
    <recommendedName>
        <fullName evidence="2">Anti-sigma factor antagonist</fullName>
    </recommendedName>
</protein>
<dbReference type="SUPFAM" id="SSF52091">
    <property type="entry name" value="SpoIIaa-like"/>
    <property type="match status" value="1"/>
</dbReference>
<dbReference type="PROSITE" id="PS50801">
    <property type="entry name" value="STAS"/>
    <property type="match status" value="1"/>
</dbReference>
<sequence length="128" mass="13682">MSSALDVTMTERHGTIAVLTVVGELDLNNGPLLADAALEAAGQGRPHVILEMSRVPFCDSSGLNALIRLYRRLRAEEGSLTLAAVPARLTRLLSMTGIDRLIPAHAEVPEALEAVRDATRRESDAGAR</sequence>
<keyword evidence="5" id="KW-1185">Reference proteome</keyword>
<dbReference type="InterPro" id="IPR003658">
    <property type="entry name" value="Anti-sigma_ant"/>
</dbReference>
<dbReference type="EMBL" id="JADBDZ010000001">
    <property type="protein sequence ID" value="MBE1535229.1"/>
    <property type="molecule type" value="Genomic_DNA"/>
</dbReference>
<dbReference type="PANTHER" id="PTHR33495:SF2">
    <property type="entry name" value="ANTI-SIGMA FACTOR ANTAGONIST TM_1081-RELATED"/>
    <property type="match status" value="1"/>
</dbReference>
<evidence type="ECO:0000313" key="4">
    <source>
        <dbReference type="EMBL" id="MBE1535229.1"/>
    </source>
</evidence>
<evidence type="ECO:0000313" key="5">
    <source>
        <dbReference type="Proteomes" id="UP000627838"/>
    </source>
</evidence>
<dbReference type="CDD" id="cd07043">
    <property type="entry name" value="STAS_anti-anti-sigma_factors"/>
    <property type="match status" value="1"/>
</dbReference>
<comment type="caution">
    <text evidence="4">The sequence shown here is derived from an EMBL/GenBank/DDBJ whole genome shotgun (WGS) entry which is preliminary data.</text>
</comment>
<dbReference type="Gene3D" id="3.30.750.24">
    <property type="entry name" value="STAS domain"/>
    <property type="match status" value="1"/>
</dbReference>
<gene>
    <name evidence="4" type="ORF">H4W34_005062</name>
</gene>
<dbReference type="NCBIfam" id="TIGR00377">
    <property type="entry name" value="ant_ant_sig"/>
    <property type="match status" value="1"/>
</dbReference>
<accession>A0ABR9JXW3</accession>
<dbReference type="Proteomes" id="UP000627838">
    <property type="component" value="Unassembled WGS sequence"/>
</dbReference>
<proteinExistence type="inferred from homology"/>